<evidence type="ECO:0000313" key="8">
    <source>
        <dbReference type="Proteomes" id="UP001524478"/>
    </source>
</evidence>
<proteinExistence type="inferred from homology"/>
<organism evidence="7 8">
    <name type="scientific">Tissierella carlieri</name>
    <dbReference type="NCBI Taxonomy" id="689904"/>
    <lineage>
        <taxon>Bacteria</taxon>
        <taxon>Bacillati</taxon>
        <taxon>Bacillota</taxon>
        <taxon>Tissierellia</taxon>
        <taxon>Tissierellales</taxon>
        <taxon>Tissierellaceae</taxon>
        <taxon>Tissierella</taxon>
    </lineage>
</organism>
<dbReference type="SUPFAM" id="SSF55469">
    <property type="entry name" value="FMN-dependent nitroreductase-like"/>
    <property type="match status" value="1"/>
</dbReference>
<keyword evidence="4" id="KW-0288">FMN</keyword>
<evidence type="ECO:0000256" key="2">
    <source>
        <dbReference type="ARBA" id="ARBA00007118"/>
    </source>
</evidence>
<evidence type="ECO:0000259" key="6">
    <source>
        <dbReference type="Pfam" id="PF14512"/>
    </source>
</evidence>
<name>A0ABT1SE99_9FIRM</name>
<evidence type="ECO:0000256" key="5">
    <source>
        <dbReference type="ARBA" id="ARBA00023002"/>
    </source>
</evidence>
<comment type="similarity">
    <text evidence="2">Belongs to the nitroreductase family.</text>
</comment>
<dbReference type="Gene3D" id="3.40.109.10">
    <property type="entry name" value="NADH Oxidase"/>
    <property type="match status" value="1"/>
</dbReference>
<keyword evidence="5" id="KW-0560">Oxidoreductase</keyword>
<dbReference type="Proteomes" id="UP001524478">
    <property type="component" value="Unassembled WGS sequence"/>
</dbReference>
<dbReference type="InterPro" id="IPR029478">
    <property type="entry name" value="TM1586_NiRdase"/>
</dbReference>
<sequence>MDYNNFYDIIFKRKSIRKYDLSSLDNNILQELLDYIGNLKPMYKNIEVQMKIVTGEVVRNLFPIKAPYYLLVYSEEKEKHITNAGFMLQQVDLFLSANGIGSCWAGLTQPKKEIANESKLNYIIALAFGKPAENIHRDNLSEFKRKAIAEIRNNGEKDELLEAVRLAPSAVNSQPWYFKVDKNKIHAYCVKSNLIKGIIYNRLNQIDMGIGICHLCIAAKHLGEDYIFISDKDALDNPPKGYYYITSIEILEKRI</sequence>
<comment type="caution">
    <text evidence="7">The sequence shown here is derived from an EMBL/GenBank/DDBJ whole genome shotgun (WGS) entry which is preliminary data.</text>
</comment>
<comment type="cofactor">
    <cofactor evidence="1">
        <name>FMN</name>
        <dbReference type="ChEBI" id="CHEBI:58210"/>
    </cofactor>
</comment>
<dbReference type="InterPro" id="IPR000415">
    <property type="entry name" value="Nitroreductase-like"/>
</dbReference>
<dbReference type="EMBL" id="JANGAC010000014">
    <property type="protein sequence ID" value="MCQ4924645.1"/>
    <property type="molecule type" value="Genomic_DNA"/>
</dbReference>
<reference evidence="7 8" key="1">
    <citation type="submission" date="2022-06" db="EMBL/GenBank/DDBJ databases">
        <title>Isolation of gut microbiota from human fecal samples.</title>
        <authorList>
            <person name="Pamer E.G."/>
            <person name="Barat B."/>
            <person name="Waligurski E."/>
            <person name="Medina S."/>
            <person name="Paddock L."/>
            <person name="Mostad J."/>
        </authorList>
    </citation>
    <scope>NUCLEOTIDE SEQUENCE [LARGE SCALE GENOMIC DNA]</scope>
    <source>
        <strain evidence="7 8">DFI.7.95</strain>
    </source>
</reference>
<protein>
    <recommendedName>
        <fullName evidence="6">Putative nitroreductase TM1586 domain-containing protein</fullName>
    </recommendedName>
</protein>
<dbReference type="Gene3D" id="3.40.109.30">
    <property type="entry name" value="putative nitroreductase (tm1586), domain 2"/>
    <property type="match status" value="1"/>
</dbReference>
<dbReference type="PANTHER" id="PTHR43673:SF2">
    <property type="entry name" value="NITROREDUCTASE"/>
    <property type="match status" value="1"/>
</dbReference>
<accession>A0ABT1SE99</accession>
<feature type="domain" description="Putative nitroreductase TM1586" evidence="6">
    <location>
        <begin position="6"/>
        <end position="219"/>
    </location>
</feature>
<dbReference type="RefSeq" id="WP_256312330.1">
    <property type="nucleotide sequence ID" value="NZ_JANGAC010000014.1"/>
</dbReference>
<evidence type="ECO:0000256" key="3">
    <source>
        <dbReference type="ARBA" id="ARBA00022630"/>
    </source>
</evidence>
<dbReference type="Pfam" id="PF14512">
    <property type="entry name" value="TM1586_NiRdase"/>
    <property type="match status" value="1"/>
</dbReference>
<evidence type="ECO:0000256" key="1">
    <source>
        <dbReference type="ARBA" id="ARBA00001917"/>
    </source>
</evidence>
<evidence type="ECO:0000313" key="7">
    <source>
        <dbReference type="EMBL" id="MCQ4924645.1"/>
    </source>
</evidence>
<gene>
    <name evidence="7" type="ORF">NE686_16195</name>
</gene>
<keyword evidence="3" id="KW-0285">Flavoprotein</keyword>
<dbReference type="PANTHER" id="PTHR43673">
    <property type="entry name" value="NAD(P)H NITROREDUCTASE YDGI-RELATED"/>
    <property type="match status" value="1"/>
</dbReference>
<evidence type="ECO:0000256" key="4">
    <source>
        <dbReference type="ARBA" id="ARBA00022643"/>
    </source>
</evidence>
<keyword evidence="8" id="KW-1185">Reference proteome</keyword>